<keyword evidence="8" id="KW-0456">Lyase</keyword>
<dbReference type="GO" id="GO:0008081">
    <property type="term" value="F:phosphoric diester hydrolase activity"/>
    <property type="evidence" value="ECO:0007669"/>
    <property type="project" value="InterPro"/>
</dbReference>
<comment type="catalytic activity">
    <reaction evidence="1">
        <text>an N-(acyl)-sphingosylphosphoethanolamine = an N-(acyl)-sphingosyl-1,3-cyclic phosphate + ethanolamine</text>
        <dbReference type="Rhea" id="RHEA:60648"/>
        <dbReference type="ChEBI" id="CHEBI:57603"/>
        <dbReference type="ChEBI" id="CHEBI:143891"/>
        <dbReference type="ChEBI" id="CHEBI:143892"/>
    </reaction>
</comment>
<keyword evidence="9" id="KW-0732">Signal</keyword>
<evidence type="ECO:0000256" key="5">
    <source>
        <dbReference type="ARBA" id="ARBA00022723"/>
    </source>
</evidence>
<comment type="catalytic activity">
    <reaction evidence="2">
        <text>a 1-acyl-sn-glycero-3-phosphocholine = a 1-acyl-sn-glycero-2,3-cyclic phosphate + choline</text>
        <dbReference type="Rhea" id="RHEA:60700"/>
        <dbReference type="ChEBI" id="CHEBI:15354"/>
        <dbReference type="ChEBI" id="CHEBI:58168"/>
        <dbReference type="ChEBI" id="CHEBI:143947"/>
    </reaction>
</comment>
<dbReference type="GO" id="GO:0046872">
    <property type="term" value="F:metal ion binding"/>
    <property type="evidence" value="ECO:0007669"/>
    <property type="project" value="UniProtKB-KW"/>
</dbReference>
<organism evidence="10">
    <name type="scientific">Loxosceles similis</name>
    <name type="common">Brazilian brown spider</name>
    <name type="synonym">Loxosceles surata</name>
    <dbReference type="NCBI Taxonomy" id="321804"/>
    <lineage>
        <taxon>Eukaryota</taxon>
        <taxon>Metazoa</taxon>
        <taxon>Ecdysozoa</taxon>
        <taxon>Arthropoda</taxon>
        <taxon>Chelicerata</taxon>
        <taxon>Arachnida</taxon>
        <taxon>Araneae</taxon>
        <taxon>Araneomorphae</taxon>
        <taxon>Haplogynae</taxon>
        <taxon>Scytodoidea</taxon>
        <taxon>Sicariidae</taxon>
        <taxon>Loxosceles</taxon>
    </lineage>
</organism>
<dbReference type="SUPFAM" id="SSF51695">
    <property type="entry name" value="PLC-like phosphodiesterases"/>
    <property type="match status" value="1"/>
</dbReference>
<dbReference type="GO" id="GO:0006629">
    <property type="term" value="P:lipid metabolic process"/>
    <property type="evidence" value="ECO:0007669"/>
    <property type="project" value="InterPro"/>
</dbReference>
<evidence type="ECO:0000256" key="2">
    <source>
        <dbReference type="ARBA" id="ARBA00001142"/>
    </source>
</evidence>
<dbReference type="CDD" id="cd08576">
    <property type="entry name" value="GDPD_like_SMaseD_PLD"/>
    <property type="match status" value="1"/>
</dbReference>
<evidence type="ECO:0000256" key="6">
    <source>
        <dbReference type="ARBA" id="ARBA00022842"/>
    </source>
</evidence>
<keyword evidence="6" id="KW-0460">Magnesium</keyword>
<evidence type="ECO:0000256" key="7">
    <source>
        <dbReference type="ARBA" id="ARBA00023157"/>
    </source>
</evidence>
<accession>A0A1B2AS99</accession>
<comment type="subcellular location">
    <subcellularLocation>
        <location evidence="3">Secreted</location>
    </subcellularLocation>
</comment>
<evidence type="ECO:0000256" key="9">
    <source>
        <dbReference type="SAM" id="SignalP"/>
    </source>
</evidence>
<dbReference type="GO" id="GO:0005576">
    <property type="term" value="C:extracellular region"/>
    <property type="evidence" value="ECO:0007669"/>
    <property type="project" value="UniProtKB-SubCell"/>
</dbReference>
<evidence type="ECO:0000256" key="3">
    <source>
        <dbReference type="ARBA" id="ARBA00004613"/>
    </source>
</evidence>
<evidence type="ECO:0000313" key="10">
    <source>
        <dbReference type="EMBL" id="ANY30973.1"/>
    </source>
</evidence>
<evidence type="ECO:0000256" key="1">
    <source>
        <dbReference type="ARBA" id="ARBA00000110"/>
    </source>
</evidence>
<protein>
    <submittedName>
        <fullName evidence="10">Loxtox protein</fullName>
    </submittedName>
</protein>
<reference evidence="10" key="1">
    <citation type="journal article" date="2016" name="Toxicon">
        <title>Transcriptome analysis of Loxosceles similis venom: description of Loxtox protein family and identification of a new group of Phospholipases D.</title>
        <authorList>
            <person name="Dantas A.E."/>
            <person name="Carmo A.O."/>
            <person name="Horta C.C.R."/>
            <person name="Leal H.G."/>
            <person name="Oliveira-Mendes B.B.R."/>
            <person name="Martins A.P.V."/>
            <person name="Chavez-Olortegui C."/>
            <person name="Kalapothakis E."/>
        </authorList>
    </citation>
    <scope>NUCLEOTIDE SEQUENCE</scope>
    <source>
        <strain evidence="10">Loxtox_s6A</strain>
    </source>
</reference>
<dbReference type="Gene3D" id="3.20.20.190">
    <property type="entry name" value="Phosphatidylinositol (PI) phosphodiesterase"/>
    <property type="match status" value="1"/>
</dbReference>
<feature type="chain" id="PRO_5008534329" evidence="9">
    <location>
        <begin position="21"/>
        <end position="302"/>
    </location>
</feature>
<keyword evidence="5" id="KW-0479">Metal-binding</keyword>
<keyword evidence="7" id="KW-1015">Disulfide bond</keyword>
<dbReference type="InterPro" id="IPR017946">
    <property type="entry name" value="PLC-like_Pdiesterase_TIM-brl"/>
</dbReference>
<evidence type="ECO:0000256" key="4">
    <source>
        <dbReference type="ARBA" id="ARBA00022525"/>
    </source>
</evidence>
<dbReference type="GO" id="GO:0016829">
    <property type="term" value="F:lyase activity"/>
    <property type="evidence" value="ECO:0007669"/>
    <property type="project" value="UniProtKB-KW"/>
</dbReference>
<evidence type="ECO:0000256" key="8">
    <source>
        <dbReference type="ARBA" id="ARBA00023239"/>
    </source>
</evidence>
<dbReference type="Pfam" id="PF13653">
    <property type="entry name" value="GDPD_2"/>
    <property type="match status" value="1"/>
</dbReference>
<dbReference type="EMBL" id="KU891949">
    <property type="protein sequence ID" value="ANY30973.1"/>
    <property type="molecule type" value="mRNA"/>
</dbReference>
<proteinExistence type="evidence at transcript level"/>
<name>A0A1B2AS99_LOXSM</name>
<keyword evidence="4" id="KW-0964">Secreted</keyword>
<dbReference type="AlphaFoldDB" id="A0A1B2AS99"/>
<sequence length="302" mass="34498">MLLKYLLFLAFGIIISQVAASAPYNATNDLKPIWIMGHMVNAISQIKEFLNLGANSLEFDIAFDSQAKAQYTYHKMPCDCFRVCAKWEYISSYLSEIREVTTPGNPKLSTDLILLILDLKIDWMSGGQSYVAGGDMASKLLDYYWQRKMTSGRAYIVLSIPDIKNYGFIRGFREKLQSEGYFDQYKDKIGYDFSGNEHLSSIRKALQRAGVTEHVWQSDGVSNCFARSTARLKKALRNRDSPGGYINKIYYWTVDKYSTMRKAISLGVDGVMTNHPNRANFVLGEGAFRDKFRPAYYEDIPW</sequence>
<feature type="signal peptide" evidence="9">
    <location>
        <begin position="1"/>
        <end position="20"/>
    </location>
</feature>